<dbReference type="AlphaFoldDB" id="A0A816J077"/>
<organism evidence="2">
    <name type="scientific">Brassica napus</name>
    <name type="common">Rape</name>
    <dbReference type="NCBI Taxonomy" id="3708"/>
    <lineage>
        <taxon>Eukaryota</taxon>
        <taxon>Viridiplantae</taxon>
        <taxon>Streptophyta</taxon>
        <taxon>Embryophyta</taxon>
        <taxon>Tracheophyta</taxon>
        <taxon>Spermatophyta</taxon>
        <taxon>Magnoliopsida</taxon>
        <taxon>eudicotyledons</taxon>
        <taxon>Gunneridae</taxon>
        <taxon>Pentapetalae</taxon>
        <taxon>rosids</taxon>
        <taxon>malvids</taxon>
        <taxon>Brassicales</taxon>
        <taxon>Brassicaceae</taxon>
        <taxon>Brassiceae</taxon>
        <taxon>Brassica</taxon>
    </lineage>
</organism>
<name>A0A816J077_BRANA</name>
<proteinExistence type="predicted"/>
<evidence type="ECO:0000313" key="2">
    <source>
        <dbReference type="EMBL" id="CAF1731139.1"/>
    </source>
</evidence>
<dbReference type="Proteomes" id="UP001295469">
    <property type="component" value="Chromosome C09"/>
</dbReference>
<reference evidence="2" key="1">
    <citation type="submission" date="2021-01" db="EMBL/GenBank/DDBJ databases">
        <authorList>
            <consortium name="Genoscope - CEA"/>
            <person name="William W."/>
        </authorList>
    </citation>
    <scope>NUCLEOTIDE SEQUENCE</scope>
</reference>
<protein>
    <submittedName>
        <fullName evidence="2">(rape) hypothetical protein</fullName>
    </submittedName>
</protein>
<dbReference type="EMBL" id="HG994373">
    <property type="protein sequence ID" value="CAF1731139.1"/>
    <property type="molecule type" value="Genomic_DNA"/>
</dbReference>
<gene>
    <name evidence="2" type="ORF">DARMORV10_C09P26300.1</name>
</gene>
<feature type="non-terminal residue" evidence="2">
    <location>
        <position position="124"/>
    </location>
</feature>
<feature type="compositionally biased region" description="Basic and acidic residues" evidence="1">
    <location>
        <begin position="54"/>
        <end position="63"/>
    </location>
</feature>
<feature type="region of interest" description="Disordered" evidence="1">
    <location>
        <begin position="37"/>
        <end position="63"/>
    </location>
</feature>
<sequence>QDISLINLSVPTVEEVARMIILISRILLLRKSQKLTRRLRRKTVTPTPSTKQKYSRDETKRQRTQEIAVDASLSTWLTTSPTSGCSSISMGAETAMSDSQRCRNTHQTTQKGFKATMKDLYREC</sequence>
<evidence type="ECO:0000256" key="1">
    <source>
        <dbReference type="SAM" id="MobiDB-lite"/>
    </source>
</evidence>
<accession>A0A816J077</accession>